<evidence type="ECO:0000313" key="4">
    <source>
        <dbReference type="Proteomes" id="UP000292445"/>
    </source>
</evidence>
<evidence type="ECO:0000259" key="1">
    <source>
        <dbReference type="Pfam" id="PF03446"/>
    </source>
</evidence>
<feature type="domain" description="6-phosphogluconate dehydrogenase NADP-binding" evidence="1">
    <location>
        <begin position="12"/>
        <end position="137"/>
    </location>
</feature>
<feature type="domain" description="Phosphogluconate dehydrogenase NAD-binding putative C-terminal" evidence="2">
    <location>
        <begin position="189"/>
        <end position="257"/>
    </location>
</feature>
<dbReference type="InterPro" id="IPR008927">
    <property type="entry name" value="6-PGluconate_DH-like_C_sf"/>
</dbReference>
<dbReference type="SUPFAM" id="SSF51735">
    <property type="entry name" value="NAD(P)-binding Rossmann-fold domains"/>
    <property type="match status" value="1"/>
</dbReference>
<comment type="caution">
    <text evidence="3">The sequence shown here is derived from an EMBL/GenBank/DDBJ whole genome shotgun (WGS) entry which is preliminary data.</text>
</comment>
<dbReference type="GO" id="GO:0050661">
    <property type="term" value="F:NADP binding"/>
    <property type="evidence" value="ECO:0007669"/>
    <property type="project" value="InterPro"/>
</dbReference>
<dbReference type="Gene3D" id="1.10.1040.10">
    <property type="entry name" value="N-(1-d-carboxylethyl)-l-norvaline Dehydrogenase, domain 2"/>
    <property type="match status" value="1"/>
</dbReference>
<dbReference type="PANTHER" id="PTHR43580:SF2">
    <property type="entry name" value="CYTOKINE-LIKE NUCLEAR FACTOR N-PAC"/>
    <property type="match status" value="1"/>
</dbReference>
<evidence type="ECO:0000259" key="2">
    <source>
        <dbReference type="Pfam" id="PF09130"/>
    </source>
</evidence>
<dbReference type="InterPro" id="IPR013328">
    <property type="entry name" value="6PGD_dom2"/>
</dbReference>
<dbReference type="InterPro" id="IPR015814">
    <property type="entry name" value="Pgluconate_DH_NAD-bd_C"/>
</dbReference>
<dbReference type="Pfam" id="PF09130">
    <property type="entry name" value="DUF1932"/>
    <property type="match status" value="1"/>
</dbReference>
<dbReference type="Proteomes" id="UP000292445">
    <property type="component" value="Unassembled WGS sequence"/>
</dbReference>
<dbReference type="RefSeq" id="WP_132979519.1">
    <property type="nucleotide sequence ID" value="NZ_SGXC01000001.1"/>
</dbReference>
<organism evidence="3 4">
    <name type="scientific">Pigmentiphaga kullae</name>
    <dbReference type="NCBI Taxonomy" id="151784"/>
    <lineage>
        <taxon>Bacteria</taxon>
        <taxon>Pseudomonadati</taxon>
        <taxon>Pseudomonadota</taxon>
        <taxon>Betaproteobacteria</taxon>
        <taxon>Burkholderiales</taxon>
        <taxon>Alcaligenaceae</taxon>
        <taxon>Pigmentiphaga</taxon>
    </lineage>
</organism>
<dbReference type="InterPro" id="IPR036291">
    <property type="entry name" value="NAD(P)-bd_dom_sf"/>
</dbReference>
<dbReference type="Pfam" id="PF03446">
    <property type="entry name" value="NAD_binding_2"/>
    <property type="match status" value="1"/>
</dbReference>
<gene>
    <name evidence="3" type="ORF">EV675_0585</name>
</gene>
<dbReference type="InterPro" id="IPR051265">
    <property type="entry name" value="HIBADH-related_NP60_sf"/>
</dbReference>
<dbReference type="EMBL" id="SGXC01000001">
    <property type="protein sequence ID" value="RZS84568.1"/>
    <property type="molecule type" value="Genomic_DNA"/>
</dbReference>
<dbReference type="Gene3D" id="3.40.50.720">
    <property type="entry name" value="NAD(P)-binding Rossmann-like Domain"/>
    <property type="match status" value="1"/>
</dbReference>
<dbReference type="InterPro" id="IPR006115">
    <property type="entry name" value="6PGDH_NADP-bd"/>
</dbReference>
<protein>
    <submittedName>
        <fullName evidence="3">3-hydroxyisobutyrate dehydrogenase-like beta-hydroxyacid dehydrogenase</fullName>
    </submittedName>
</protein>
<sequence length="278" mass="28905">MPSPTLALLHPGAMGAAIGACLVSTGHRVLWCSAGRSAATAARARQAGLEDAGSLADALRAADIAISVCPPDNALDLAREVARHRYGGVFVDANAVSPATLRQIEEAVRAGGARFVDGGIIGQPPRAAGSTRLYLAGDGASDIAALFEGSALEAIALDSPAGSASALKICYAAWSKGATALLAGIRALARHEGVEPALLAEWQRSSPQTPARSEEVAQKAEKAWRWVGEMEEIASTFHAAGLPSGFHLAAADIFRRLDVYKDAPRPPAMDEALDRLRR</sequence>
<proteinExistence type="predicted"/>
<dbReference type="PANTHER" id="PTHR43580">
    <property type="entry name" value="OXIDOREDUCTASE GLYR1-RELATED"/>
    <property type="match status" value="1"/>
</dbReference>
<evidence type="ECO:0000313" key="3">
    <source>
        <dbReference type="EMBL" id="RZS84568.1"/>
    </source>
</evidence>
<dbReference type="SUPFAM" id="SSF48179">
    <property type="entry name" value="6-phosphogluconate dehydrogenase C-terminal domain-like"/>
    <property type="match status" value="1"/>
</dbReference>
<accession>A0A4Q7NI85</accession>
<reference evidence="3 4" key="1">
    <citation type="submission" date="2019-02" db="EMBL/GenBank/DDBJ databases">
        <title>Genomic Encyclopedia of Type Strains, Phase IV (KMG-IV): sequencing the most valuable type-strain genomes for metagenomic binning, comparative biology and taxonomic classification.</title>
        <authorList>
            <person name="Goeker M."/>
        </authorList>
    </citation>
    <scope>NUCLEOTIDE SEQUENCE [LARGE SCALE GENOMIC DNA]</scope>
    <source>
        <strain evidence="3 4">K24</strain>
    </source>
</reference>
<dbReference type="AlphaFoldDB" id="A0A4Q7NI85"/>
<keyword evidence="4" id="KW-1185">Reference proteome</keyword>
<name>A0A4Q7NI85_9BURK</name>